<reference evidence="1 2" key="1">
    <citation type="journal article" date="2017" name="BMC Genomics">
        <title>Comparative genomic and phylogenomic analyses of the Bifidobacteriaceae family.</title>
        <authorList>
            <person name="Lugli G.A."/>
            <person name="Milani C."/>
            <person name="Turroni F."/>
            <person name="Duranti S."/>
            <person name="Mancabelli L."/>
            <person name="Mangifesta M."/>
            <person name="Ferrario C."/>
            <person name="Modesto M."/>
            <person name="Mattarelli P."/>
            <person name="Jiri K."/>
            <person name="van Sinderen D."/>
            <person name="Ventura M."/>
        </authorList>
    </citation>
    <scope>NUCLEOTIDE SEQUENCE [LARGE SCALE GENOMIC DNA]</scope>
    <source>
        <strain evidence="1 2">DSM 24744</strain>
    </source>
</reference>
<protein>
    <submittedName>
        <fullName evidence="1">L-2-amino-thiazoline-4-carboxylic acid hydrolase</fullName>
    </submittedName>
</protein>
<gene>
    <name evidence="1" type="ORF">PSSU_1353</name>
</gene>
<keyword evidence="1" id="KW-0378">Hydrolase</keyword>
<proteinExistence type="predicted"/>
<sequence length="174" mass="19948">MAFENNIPSLHGATVDAAREISERRATTISRMVDEAAKHGLDDQFAYDAIADYGADNAKEFRKTLHDPTSFKEFTDLFGTDHNREIYEMETVKKTDDELIIDFHYCPYVTAWVRQGKTPDQIARLCEIAMAGDHEFARSFPQLEFRLERTIADGEPRCRLHFIRKGATVNSVEE</sequence>
<evidence type="ECO:0000313" key="1">
    <source>
        <dbReference type="EMBL" id="OZG49529.1"/>
    </source>
</evidence>
<evidence type="ECO:0000313" key="2">
    <source>
        <dbReference type="Proteomes" id="UP000216454"/>
    </source>
</evidence>
<dbReference type="Proteomes" id="UP000216454">
    <property type="component" value="Unassembled WGS sequence"/>
</dbReference>
<name>A0A261ERP9_9BIFI</name>
<dbReference type="RefSeq" id="WP_094691667.1">
    <property type="nucleotide sequence ID" value="NZ_MWWQ01000014.1"/>
</dbReference>
<dbReference type="Pfam" id="PF14196">
    <property type="entry name" value="ATC_hydrolase"/>
    <property type="match status" value="1"/>
</dbReference>
<organism evidence="1 2">
    <name type="scientific">Pseudoscardovia suis</name>
    <dbReference type="NCBI Taxonomy" id="987063"/>
    <lineage>
        <taxon>Bacteria</taxon>
        <taxon>Bacillati</taxon>
        <taxon>Actinomycetota</taxon>
        <taxon>Actinomycetes</taxon>
        <taxon>Bifidobacteriales</taxon>
        <taxon>Bifidobacteriaceae</taxon>
        <taxon>Pseudoscardovia</taxon>
    </lineage>
</organism>
<dbReference type="AlphaFoldDB" id="A0A261ERP9"/>
<dbReference type="InterPro" id="IPR026002">
    <property type="entry name" value="ATC_hydrolase-like"/>
</dbReference>
<dbReference type="GO" id="GO:0016787">
    <property type="term" value="F:hydrolase activity"/>
    <property type="evidence" value="ECO:0007669"/>
    <property type="project" value="UniProtKB-KW"/>
</dbReference>
<comment type="caution">
    <text evidence="1">The sequence shown here is derived from an EMBL/GenBank/DDBJ whole genome shotgun (WGS) entry which is preliminary data.</text>
</comment>
<dbReference type="EMBL" id="MWWQ01000014">
    <property type="protein sequence ID" value="OZG49529.1"/>
    <property type="molecule type" value="Genomic_DNA"/>
</dbReference>
<dbReference type="OrthoDB" id="5454254at2"/>
<keyword evidence="2" id="KW-1185">Reference proteome</keyword>
<accession>A0A261ERP9</accession>